<organism evidence="2 3">
    <name type="scientific">Vanrija pseudolonga</name>
    <dbReference type="NCBI Taxonomy" id="143232"/>
    <lineage>
        <taxon>Eukaryota</taxon>
        <taxon>Fungi</taxon>
        <taxon>Dikarya</taxon>
        <taxon>Basidiomycota</taxon>
        <taxon>Agaricomycotina</taxon>
        <taxon>Tremellomycetes</taxon>
        <taxon>Trichosporonales</taxon>
        <taxon>Trichosporonaceae</taxon>
        <taxon>Vanrija</taxon>
    </lineage>
</organism>
<reference evidence="2" key="1">
    <citation type="submission" date="2023-10" db="EMBL/GenBank/DDBJ databases">
        <authorList>
            <person name="Noh H."/>
        </authorList>
    </citation>
    <scope>NUCLEOTIDE SEQUENCE</scope>
    <source>
        <strain evidence="2">DUCC4014</strain>
    </source>
</reference>
<protein>
    <submittedName>
        <fullName evidence="2">Uncharacterized protein</fullName>
    </submittedName>
</protein>
<feature type="compositionally biased region" description="Polar residues" evidence="1">
    <location>
        <begin position="1"/>
        <end position="24"/>
    </location>
</feature>
<sequence>MATGVTSSVPNSASASPTRRTYTFPSPELDRDTVTAVVRASVDCPERLYNKIGSMAAMVKGALFVWEKFAAAGLPIDRPTEITDAVVAAFRAGYTVYFRRAACDTTDAAIAATGYPAYHPLLDAAEFGEFALKTLEFLVMPQANGTARVAADTEIVAGAAA</sequence>
<dbReference type="GeneID" id="87806614"/>
<evidence type="ECO:0000313" key="2">
    <source>
        <dbReference type="EMBL" id="WOO79855.1"/>
    </source>
</evidence>
<gene>
    <name evidence="2" type="ORF">LOC62_02G003370</name>
</gene>
<evidence type="ECO:0000313" key="3">
    <source>
        <dbReference type="Proteomes" id="UP000827549"/>
    </source>
</evidence>
<dbReference type="EMBL" id="CP086715">
    <property type="protein sequence ID" value="WOO79855.1"/>
    <property type="molecule type" value="Genomic_DNA"/>
</dbReference>
<keyword evidence="3" id="KW-1185">Reference proteome</keyword>
<dbReference type="RefSeq" id="XP_062625887.1">
    <property type="nucleotide sequence ID" value="XM_062769903.1"/>
</dbReference>
<accession>A0AAF0Y4B7</accession>
<feature type="region of interest" description="Disordered" evidence="1">
    <location>
        <begin position="1"/>
        <end position="25"/>
    </location>
</feature>
<dbReference type="AlphaFoldDB" id="A0AAF0Y4B7"/>
<name>A0AAF0Y4B7_9TREE</name>
<dbReference type="Proteomes" id="UP000827549">
    <property type="component" value="Chromosome 2"/>
</dbReference>
<evidence type="ECO:0000256" key="1">
    <source>
        <dbReference type="SAM" id="MobiDB-lite"/>
    </source>
</evidence>
<proteinExistence type="predicted"/>